<gene>
    <name evidence="8" type="primary">TSSK2</name>
    <name evidence="8" type="ORF">Tcan_03198</name>
</gene>
<dbReference type="GO" id="GO:0005524">
    <property type="term" value="F:ATP binding"/>
    <property type="evidence" value="ECO:0007669"/>
    <property type="project" value="UniProtKB-KW"/>
</dbReference>
<name>A0A0B2W770_TOXCA</name>
<keyword evidence="9" id="KW-1185">Reference proteome</keyword>
<evidence type="ECO:0000256" key="6">
    <source>
        <dbReference type="SAM" id="MobiDB-lite"/>
    </source>
</evidence>
<evidence type="ECO:0000313" key="9">
    <source>
        <dbReference type="Proteomes" id="UP000031036"/>
    </source>
</evidence>
<dbReference type="Pfam" id="PF00069">
    <property type="entry name" value="Pkinase"/>
    <property type="match status" value="1"/>
</dbReference>
<evidence type="ECO:0000256" key="3">
    <source>
        <dbReference type="ARBA" id="ARBA00022741"/>
    </source>
</evidence>
<keyword evidence="4 8" id="KW-0418">Kinase</keyword>
<dbReference type="GO" id="GO:0005737">
    <property type="term" value="C:cytoplasm"/>
    <property type="evidence" value="ECO:0007669"/>
    <property type="project" value="TreeGrafter"/>
</dbReference>
<dbReference type="AlphaFoldDB" id="A0A0B2W770"/>
<dbReference type="EMBL" id="JPKZ01000043">
    <property type="protein sequence ID" value="KHN89120.1"/>
    <property type="molecule type" value="Genomic_DNA"/>
</dbReference>
<keyword evidence="2" id="KW-0808">Transferase</keyword>
<comment type="caution">
    <text evidence="8">The sequence shown here is derived from an EMBL/GenBank/DDBJ whole genome shotgun (WGS) entry which is preliminary data.</text>
</comment>
<dbReference type="Gene3D" id="1.10.510.10">
    <property type="entry name" value="Transferase(Phosphotransferase) domain 1"/>
    <property type="match status" value="1"/>
</dbReference>
<evidence type="ECO:0000256" key="1">
    <source>
        <dbReference type="ARBA" id="ARBA00022527"/>
    </source>
</evidence>
<feature type="domain" description="Protein kinase" evidence="7">
    <location>
        <begin position="47"/>
        <end position="300"/>
    </location>
</feature>
<keyword evidence="1" id="KW-0723">Serine/threonine-protein kinase</keyword>
<dbReference type="GO" id="GO:0035556">
    <property type="term" value="P:intracellular signal transduction"/>
    <property type="evidence" value="ECO:0007669"/>
    <property type="project" value="TreeGrafter"/>
</dbReference>
<feature type="region of interest" description="Disordered" evidence="6">
    <location>
        <begin position="1"/>
        <end position="46"/>
    </location>
</feature>
<reference evidence="8 9" key="1">
    <citation type="submission" date="2014-11" db="EMBL/GenBank/DDBJ databases">
        <title>Genetic blueprint of the zoonotic pathogen Toxocara canis.</title>
        <authorList>
            <person name="Zhu X.-Q."/>
            <person name="Korhonen P.K."/>
            <person name="Cai H."/>
            <person name="Young N.D."/>
            <person name="Nejsum P."/>
            <person name="von Samson-Himmelstjerna G."/>
            <person name="Boag P.R."/>
            <person name="Tan P."/>
            <person name="Li Q."/>
            <person name="Min J."/>
            <person name="Yang Y."/>
            <person name="Wang X."/>
            <person name="Fang X."/>
            <person name="Hall R.S."/>
            <person name="Hofmann A."/>
            <person name="Sternberg P.W."/>
            <person name="Jex A.R."/>
            <person name="Gasser R.B."/>
        </authorList>
    </citation>
    <scope>NUCLEOTIDE SEQUENCE [LARGE SCALE GENOMIC DNA]</scope>
    <source>
        <strain evidence="8">PN_DK_2014</strain>
    </source>
</reference>
<dbReference type="GO" id="GO:0000226">
    <property type="term" value="P:microtubule cytoskeleton organization"/>
    <property type="evidence" value="ECO:0007669"/>
    <property type="project" value="TreeGrafter"/>
</dbReference>
<dbReference type="InterPro" id="IPR000719">
    <property type="entry name" value="Prot_kinase_dom"/>
</dbReference>
<accession>A0A0B2W770</accession>
<keyword evidence="3" id="KW-0547">Nucleotide-binding</keyword>
<dbReference type="PROSITE" id="PS50011">
    <property type="entry name" value="PROTEIN_KINASE_DOM"/>
    <property type="match status" value="1"/>
</dbReference>
<evidence type="ECO:0000256" key="5">
    <source>
        <dbReference type="ARBA" id="ARBA00022840"/>
    </source>
</evidence>
<dbReference type="GO" id="GO:0050321">
    <property type="term" value="F:tau-protein kinase activity"/>
    <property type="evidence" value="ECO:0007669"/>
    <property type="project" value="TreeGrafter"/>
</dbReference>
<organism evidence="8 9">
    <name type="scientific">Toxocara canis</name>
    <name type="common">Canine roundworm</name>
    <dbReference type="NCBI Taxonomy" id="6265"/>
    <lineage>
        <taxon>Eukaryota</taxon>
        <taxon>Metazoa</taxon>
        <taxon>Ecdysozoa</taxon>
        <taxon>Nematoda</taxon>
        <taxon>Chromadorea</taxon>
        <taxon>Rhabditida</taxon>
        <taxon>Spirurina</taxon>
        <taxon>Ascaridomorpha</taxon>
        <taxon>Ascaridoidea</taxon>
        <taxon>Toxocaridae</taxon>
        <taxon>Toxocara</taxon>
    </lineage>
</organism>
<dbReference type="OMA" id="CENIMLD"/>
<dbReference type="OrthoDB" id="193931at2759"/>
<dbReference type="PANTHER" id="PTHR24346:SF82">
    <property type="entry name" value="KP78A-RELATED"/>
    <property type="match status" value="1"/>
</dbReference>
<dbReference type="FunFam" id="1.10.510.10:FF:000658">
    <property type="entry name" value="Protein CBG12184"/>
    <property type="match status" value="1"/>
</dbReference>
<sequence length="319" mass="36735">MTLRQKHGRAYERQQIPSKQIKRQHTTTQRKPATVGGSGRSAVPLRSTTLPVKGKGTYSVVKRAYCERRGKDVALKIVDKRSRSDFIIRFLPRELDIVPRLHHPNIVEVFEIIESESTVCIVEEHAAGGDLLKKIKKQSRINEIEARFYFRQLIEALMYLKKIEVVHRDLKCENLFLDACDNIKLGDFGFSRMMRNGDESHTFCGSRAYVAPEVLRSRAYSGYTVDLWSAGVVLFVMITGLMPYDDRFPRKMVEKQMQHRVTFPSRITLSDDVKQLIFAMLHPVPSERIPYDEIVQSAWLALTPYQFRSSSNIEQISPS</sequence>
<evidence type="ECO:0000256" key="4">
    <source>
        <dbReference type="ARBA" id="ARBA00022777"/>
    </source>
</evidence>
<dbReference type="InterPro" id="IPR008271">
    <property type="entry name" value="Ser/Thr_kinase_AS"/>
</dbReference>
<evidence type="ECO:0000313" key="8">
    <source>
        <dbReference type="EMBL" id="KHN89120.1"/>
    </source>
</evidence>
<keyword evidence="5" id="KW-0067">ATP-binding</keyword>
<dbReference type="Proteomes" id="UP000031036">
    <property type="component" value="Unassembled WGS sequence"/>
</dbReference>
<proteinExistence type="predicted"/>
<dbReference type="InterPro" id="IPR011009">
    <property type="entry name" value="Kinase-like_dom_sf"/>
</dbReference>
<dbReference type="STRING" id="6265.A0A0B2W770"/>
<dbReference type="PROSITE" id="PS00108">
    <property type="entry name" value="PROTEIN_KINASE_ST"/>
    <property type="match status" value="1"/>
</dbReference>
<evidence type="ECO:0000259" key="7">
    <source>
        <dbReference type="PROSITE" id="PS50011"/>
    </source>
</evidence>
<dbReference type="SUPFAM" id="SSF56112">
    <property type="entry name" value="Protein kinase-like (PK-like)"/>
    <property type="match status" value="1"/>
</dbReference>
<protein>
    <submittedName>
        <fullName evidence="8">Testis-specific serine/threonine-protein kinase 2</fullName>
    </submittedName>
</protein>
<dbReference type="SMART" id="SM00220">
    <property type="entry name" value="S_TKc"/>
    <property type="match status" value="1"/>
</dbReference>
<dbReference type="PANTHER" id="PTHR24346">
    <property type="entry name" value="MAP/MICROTUBULE AFFINITY-REGULATING KINASE"/>
    <property type="match status" value="1"/>
</dbReference>
<evidence type="ECO:0000256" key="2">
    <source>
        <dbReference type="ARBA" id="ARBA00022679"/>
    </source>
</evidence>